<proteinExistence type="predicted"/>
<organism evidence="1 2">
    <name type="scientific">Pangasius djambal</name>
    <dbReference type="NCBI Taxonomy" id="1691987"/>
    <lineage>
        <taxon>Eukaryota</taxon>
        <taxon>Metazoa</taxon>
        <taxon>Chordata</taxon>
        <taxon>Craniata</taxon>
        <taxon>Vertebrata</taxon>
        <taxon>Euteleostomi</taxon>
        <taxon>Actinopterygii</taxon>
        <taxon>Neopterygii</taxon>
        <taxon>Teleostei</taxon>
        <taxon>Ostariophysi</taxon>
        <taxon>Siluriformes</taxon>
        <taxon>Pangasiidae</taxon>
        <taxon>Pangasius</taxon>
    </lineage>
</organism>
<sequence length="54" mass="6357">MTALKMDWNFAVYFFLISVPQSVVAFNIDPNPWKEFKQNENTAFGYKVIQKPSR</sequence>
<name>A0ACC5YRM4_9TELE</name>
<gene>
    <name evidence="1" type="ORF">PDJAM_G00033660</name>
</gene>
<keyword evidence="2" id="KW-1185">Reference proteome</keyword>
<dbReference type="Proteomes" id="UP000830395">
    <property type="component" value="Chromosome 12"/>
</dbReference>
<evidence type="ECO:0000313" key="2">
    <source>
        <dbReference type="Proteomes" id="UP000830395"/>
    </source>
</evidence>
<dbReference type="EMBL" id="CM040986">
    <property type="protein sequence ID" value="MCJ8738257.1"/>
    <property type="molecule type" value="Genomic_DNA"/>
</dbReference>
<reference evidence="1" key="1">
    <citation type="submission" date="2020-02" db="EMBL/GenBank/DDBJ databases">
        <title>Genome sequencing of the panga catfish, Pangasius djambal.</title>
        <authorList>
            <person name="Wen M."/>
            <person name="Zahm M."/>
            <person name="Roques C."/>
            <person name="Cabau C."/>
            <person name="Klopp C."/>
            <person name="Donnadieu C."/>
            <person name="Jouanno E."/>
            <person name="Avarre J.-C."/>
            <person name="Campet M."/>
            <person name="Ha T."/>
            <person name="Dugue R."/>
            <person name="Lampietro C."/>
            <person name="Louis A."/>
            <person name="Herpin A."/>
            <person name="Echchiki A."/>
            <person name="Berthelot C."/>
            <person name="Parey E."/>
            <person name="Roest-Crollius H."/>
            <person name="Braasch I."/>
            <person name="Postlethwait J.H."/>
            <person name="Bobe J."/>
            <person name="Montfort J."/>
            <person name="Bouchez O."/>
            <person name="Begum T."/>
            <person name="Schartl M."/>
            <person name="Gustiano R."/>
            <person name="Guiguen Y."/>
        </authorList>
    </citation>
    <scope>NUCLEOTIDE SEQUENCE</scope>
    <source>
        <strain evidence="1">Pdj_M5554</strain>
    </source>
</reference>
<evidence type="ECO:0000313" key="1">
    <source>
        <dbReference type="EMBL" id="MCJ8738257.1"/>
    </source>
</evidence>
<comment type="caution">
    <text evidence="1">The sequence shown here is derived from an EMBL/GenBank/DDBJ whole genome shotgun (WGS) entry which is preliminary data.</text>
</comment>
<protein>
    <submittedName>
        <fullName evidence="1">Uncharacterized protein</fullName>
    </submittedName>
</protein>
<accession>A0ACC5YRM4</accession>